<evidence type="ECO:0000256" key="7">
    <source>
        <dbReference type="ARBA" id="ARBA00022946"/>
    </source>
</evidence>
<comment type="similarity">
    <text evidence="2">Belongs to the frataxin family.</text>
</comment>
<dbReference type="PROSITE" id="PS01344">
    <property type="entry name" value="FRATAXIN_1"/>
    <property type="match status" value="1"/>
</dbReference>
<evidence type="ECO:0000256" key="11">
    <source>
        <dbReference type="ARBA" id="ARBA00023128"/>
    </source>
</evidence>
<gene>
    <name evidence="13" type="ORF">PUMCH_002126</name>
</gene>
<dbReference type="InterPro" id="IPR002908">
    <property type="entry name" value="Frataxin/CyaY"/>
</dbReference>
<comment type="subcellular location">
    <subcellularLocation>
        <location evidence="1">Mitochondrion</location>
    </subcellularLocation>
</comment>
<dbReference type="InterPro" id="IPR020895">
    <property type="entry name" value="Frataxin_CS"/>
</dbReference>
<dbReference type="InterPro" id="IPR036524">
    <property type="entry name" value="Frataxin/CyaY_sf"/>
</dbReference>
<dbReference type="Proteomes" id="UP001338582">
    <property type="component" value="Chromosome 2"/>
</dbReference>
<dbReference type="GO" id="GO:0008198">
    <property type="term" value="F:ferrous iron binding"/>
    <property type="evidence" value="ECO:0007669"/>
    <property type="project" value="TreeGrafter"/>
</dbReference>
<reference evidence="13 14" key="1">
    <citation type="submission" date="2023-10" db="EMBL/GenBank/DDBJ databases">
        <title>Draft Genome Sequence of Candida saopaulonensis from a very Premature Infant with Sepsis.</title>
        <authorList>
            <person name="Ning Y."/>
            <person name="Dai R."/>
            <person name="Xiao M."/>
            <person name="Xu Y."/>
            <person name="Yan Q."/>
            <person name="Zhang L."/>
        </authorList>
    </citation>
    <scope>NUCLEOTIDE SEQUENCE [LARGE SCALE GENOMIC DNA]</scope>
    <source>
        <strain evidence="13 14">19XY460</strain>
    </source>
</reference>
<dbReference type="GO" id="GO:0005739">
    <property type="term" value="C:mitochondrion"/>
    <property type="evidence" value="ECO:0007669"/>
    <property type="project" value="UniProtKB-SubCell"/>
</dbReference>
<evidence type="ECO:0000256" key="1">
    <source>
        <dbReference type="ARBA" id="ARBA00004173"/>
    </source>
</evidence>
<dbReference type="SUPFAM" id="SSF55387">
    <property type="entry name" value="Frataxin/Nqo15-like"/>
    <property type="match status" value="1"/>
</dbReference>
<dbReference type="SMART" id="SM01219">
    <property type="entry name" value="Frataxin_Cyay"/>
    <property type="match status" value="1"/>
</dbReference>
<keyword evidence="6" id="KW-0410">Iron transport</keyword>
<keyword evidence="5" id="KW-0813">Transport</keyword>
<evidence type="ECO:0000256" key="5">
    <source>
        <dbReference type="ARBA" id="ARBA00022448"/>
    </source>
</evidence>
<keyword evidence="14" id="KW-1185">Reference proteome</keyword>
<dbReference type="GO" id="GO:0006879">
    <property type="term" value="P:intracellular iron ion homeostasis"/>
    <property type="evidence" value="ECO:0007669"/>
    <property type="project" value="UniProtKB-KW"/>
</dbReference>
<evidence type="ECO:0000313" key="13">
    <source>
        <dbReference type="EMBL" id="WPK24834.1"/>
    </source>
</evidence>
<evidence type="ECO:0000313" key="14">
    <source>
        <dbReference type="Proteomes" id="UP001338582"/>
    </source>
</evidence>
<keyword evidence="8" id="KW-0560">Oxidoreductase</keyword>
<dbReference type="InterPro" id="IPR017789">
    <property type="entry name" value="Frataxin"/>
</dbReference>
<evidence type="ECO:0000256" key="3">
    <source>
        <dbReference type="ARBA" id="ARBA00013107"/>
    </source>
</evidence>
<dbReference type="GO" id="GO:0004322">
    <property type="term" value="F:ferroxidase activity"/>
    <property type="evidence" value="ECO:0007669"/>
    <property type="project" value="UniProtKB-EC"/>
</dbReference>
<evidence type="ECO:0000256" key="2">
    <source>
        <dbReference type="ARBA" id="ARBA00008183"/>
    </source>
</evidence>
<dbReference type="Gene3D" id="3.30.920.10">
    <property type="entry name" value="Frataxin/CyaY"/>
    <property type="match status" value="1"/>
</dbReference>
<protein>
    <recommendedName>
        <fullName evidence="3">ferroxidase</fullName>
        <ecNumber evidence="3">1.16.3.1</ecNumber>
    </recommendedName>
</protein>
<dbReference type="PANTHER" id="PTHR16821">
    <property type="entry name" value="FRATAXIN"/>
    <property type="match status" value="1"/>
</dbReference>
<keyword evidence="11" id="KW-0496">Mitochondrion</keyword>
<keyword evidence="9" id="KW-0408">Iron</keyword>
<evidence type="ECO:0000256" key="8">
    <source>
        <dbReference type="ARBA" id="ARBA00023002"/>
    </source>
</evidence>
<keyword evidence="10" id="KW-0406">Ion transport</keyword>
<dbReference type="EC" id="1.16.3.1" evidence="3"/>
<dbReference type="PROSITE" id="PS50810">
    <property type="entry name" value="FRATAXIN_2"/>
    <property type="match status" value="1"/>
</dbReference>
<proteinExistence type="inferred from homology"/>
<name>A0AAX4H999_9ASCO</name>
<dbReference type="Pfam" id="PF01491">
    <property type="entry name" value="Frataxin_Cyay"/>
    <property type="match status" value="1"/>
</dbReference>
<dbReference type="GO" id="GO:0006826">
    <property type="term" value="P:iron ion transport"/>
    <property type="evidence" value="ECO:0007669"/>
    <property type="project" value="UniProtKB-KW"/>
</dbReference>
<evidence type="ECO:0000256" key="12">
    <source>
        <dbReference type="ARBA" id="ARBA00047990"/>
    </source>
</evidence>
<sequence>MLQRLLTVSRQIVRPLLVRLLTVKGCVFKKECTSQGRQCLLDKSARFQKRHHAISTDGRKIEDLIDHISDSQYCQIADNYLEDLSDSLEELGESYPQIDVELTQGVMSLTVAPGKTYVINKQPPNKQIWLSSPISGPKRYDLIGGKWITLRDNTALTDLLREELNDELECEVELSVSN</sequence>
<dbReference type="GO" id="GO:0051537">
    <property type="term" value="F:2 iron, 2 sulfur cluster binding"/>
    <property type="evidence" value="ECO:0007669"/>
    <property type="project" value="TreeGrafter"/>
</dbReference>
<evidence type="ECO:0000256" key="6">
    <source>
        <dbReference type="ARBA" id="ARBA00022496"/>
    </source>
</evidence>
<keyword evidence="7" id="KW-0809">Transit peptide</keyword>
<evidence type="ECO:0000256" key="9">
    <source>
        <dbReference type="ARBA" id="ARBA00023004"/>
    </source>
</evidence>
<dbReference type="GeneID" id="88173191"/>
<dbReference type="RefSeq" id="XP_062877217.1">
    <property type="nucleotide sequence ID" value="XM_063021147.1"/>
</dbReference>
<evidence type="ECO:0000256" key="4">
    <source>
        <dbReference type="ARBA" id="ARBA00022434"/>
    </source>
</evidence>
<accession>A0AAX4H999</accession>
<dbReference type="AlphaFoldDB" id="A0AAX4H999"/>
<dbReference type="GO" id="GO:0008199">
    <property type="term" value="F:ferric iron binding"/>
    <property type="evidence" value="ECO:0007669"/>
    <property type="project" value="InterPro"/>
</dbReference>
<dbReference type="GO" id="GO:0016226">
    <property type="term" value="P:iron-sulfur cluster assembly"/>
    <property type="evidence" value="ECO:0007669"/>
    <property type="project" value="InterPro"/>
</dbReference>
<dbReference type="GO" id="GO:0034986">
    <property type="term" value="F:iron chaperone activity"/>
    <property type="evidence" value="ECO:0007669"/>
    <property type="project" value="TreeGrafter"/>
</dbReference>
<organism evidence="13 14">
    <name type="scientific">Australozyma saopauloensis</name>
    <dbReference type="NCBI Taxonomy" id="291208"/>
    <lineage>
        <taxon>Eukaryota</taxon>
        <taxon>Fungi</taxon>
        <taxon>Dikarya</taxon>
        <taxon>Ascomycota</taxon>
        <taxon>Saccharomycotina</taxon>
        <taxon>Pichiomycetes</taxon>
        <taxon>Metschnikowiaceae</taxon>
        <taxon>Australozyma</taxon>
    </lineage>
</organism>
<dbReference type="PANTHER" id="PTHR16821:SF2">
    <property type="entry name" value="FRATAXIN, MITOCHONDRIAL"/>
    <property type="match status" value="1"/>
</dbReference>
<dbReference type="NCBIfam" id="TIGR03422">
    <property type="entry name" value="mito_frataxin"/>
    <property type="match status" value="1"/>
</dbReference>
<dbReference type="NCBIfam" id="TIGR03421">
    <property type="entry name" value="FeS_CyaY"/>
    <property type="match status" value="1"/>
</dbReference>
<comment type="catalytic activity">
    <reaction evidence="12">
        <text>4 Fe(2+) + O2 + 4 H(+) = 4 Fe(3+) + 2 H2O</text>
        <dbReference type="Rhea" id="RHEA:11148"/>
        <dbReference type="ChEBI" id="CHEBI:15377"/>
        <dbReference type="ChEBI" id="CHEBI:15378"/>
        <dbReference type="ChEBI" id="CHEBI:15379"/>
        <dbReference type="ChEBI" id="CHEBI:29033"/>
        <dbReference type="ChEBI" id="CHEBI:29034"/>
        <dbReference type="EC" id="1.16.3.1"/>
    </reaction>
</comment>
<keyword evidence="4" id="KW-0409">Iron storage</keyword>
<dbReference type="EMBL" id="CP138895">
    <property type="protein sequence ID" value="WPK24834.1"/>
    <property type="molecule type" value="Genomic_DNA"/>
</dbReference>
<evidence type="ECO:0000256" key="10">
    <source>
        <dbReference type="ARBA" id="ARBA00023065"/>
    </source>
</evidence>
<dbReference type="KEGG" id="asau:88173191"/>